<dbReference type="OrthoDB" id="295917at2759"/>
<name>A0EDD3_PARTE</name>
<proteinExistence type="predicted"/>
<sequence>MINHQPLQKRTPLFNVRKATLIKDEVDNYKVYRFELFSMKSNYQFQVENISLHKNHASAINFQQNDIVQDLNQSCVCEECGGRIAKQRIMMIDQSDSKQILASQKQSYSPPSQNRHSVIDSSLLGSQQFTDRQMMFSLKKSVRRSIKPVLQVIQAQNMMKKMVNDNQIQARRSLQTIEKSEPLFEKVQIKLKSQFRRSINNSPIQIRTRTDASTYLFPILAKPMTQQKQLVNSKSDFQIVIKKQPQLLKSEKLNQVKTLQQRLLLTYLKKSTSQQNQEKVNILKSKLKN</sequence>
<dbReference type="InParanoid" id="A0EDD3"/>
<accession>A0EDD3</accession>
<keyword evidence="2" id="KW-1185">Reference proteome</keyword>
<dbReference type="GeneID" id="5046482"/>
<dbReference type="KEGG" id="ptm:GSPATT00004169001"/>
<dbReference type="AlphaFoldDB" id="A0EDD3"/>
<reference evidence="1 2" key="1">
    <citation type="journal article" date="2006" name="Nature">
        <title>Global trends of whole-genome duplications revealed by the ciliate Paramecium tetraurelia.</title>
        <authorList>
            <consortium name="Genoscope"/>
            <person name="Aury J.-M."/>
            <person name="Jaillon O."/>
            <person name="Duret L."/>
            <person name="Noel B."/>
            <person name="Jubin C."/>
            <person name="Porcel B.M."/>
            <person name="Segurens B."/>
            <person name="Daubin V."/>
            <person name="Anthouard V."/>
            <person name="Aiach N."/>
            <person name="Arnaiz O."/>
            <person name="Billaut A."/>
            <person name="Beisson J."/>
            <person name="Blanc I."/>
            <person name="Bouhouche K."/>
            <person name="Camara F."/>
            <person name="Duharcourt S."/>
            <person name="Guigo R."/>
            <person name="Gogendeau D."/>
            <person name="Katinka M."/>
            <person name="Keller A.-M."/>
            <person name="Kissmehl R."/>
            <person name="Klotz C."/>
            <person name="Koll F."/>
            <person name="Le Moue A."/>
            <person name="Lepere C."/>
            <person name="Malinsky S."/>
            <person name="Nowacki M."/>
            <person name="Nowak J.K."/>
            <person name="Plattner H."/>
            <person name="Poulain J."/>
            <person name="Ruiz F."/>
            <person name="Serrano V."/>
            <person name="Zagulski M."/>
            <person name="Dessen P."/>
            <person name="Betermier M."/>
            <person name="Weissenbach J."/>
            <person name="Scarpelli C."/>
            <person name="Schachter V."/>
            <person name="Sperling L."/>
            <person name="Meyer E."/>
            <person name="Cohen J."/>
            <person name="Wincker P."/>
        </authorList>
    </citation>
    <scope>NUCLEOTIDE SEQUENCE [LARGE SCALE GENOMIC DNA]</scope>
    <source>
        <strain evidence="1 2">Stock d4-2</strain>
    </source>
</reference>
<evidence type="ECO:0000313" key="1">
    <source>
        <dbReference type="EMBL" id="CAK93300.1"/>
    </source>
</evidence>
<gene>
    <name evidence="1" type="ORF">GSPATT00004169001</name>
</gene>
<organism evidence="1 2">
    <name type="scientific">Paramecium tetraurelia</name>
    <dbReference type="NCBI Taxonomy" id="5888"/>
    <lineage>
        <taxon>Eukaryota</taxon>
        <taxon>Sar</taxon>
        <taxon>Alveolata</taxon>
        <taxon>Ciliophora</taxon>
        <taxon>Intramacronucleata</taxon>
        <taxon>Oligohymenophorea</taxon>
        <taxon>Peniculida</taxon>
        <taxon>Parameciidae</taxon>
        <taxon>Paramecium</taxon>
    </lineage>
</organism>
<dbReference type="RefSeq" id="XP_001460697.1">
    <property type="nucleotide sequence ID" value="XM_001460660.1"/>
</dbReference>
<dbReference type="EMBL" id="CT868671">
    <property type="protein sequence ID" value="CAK93300.1"/>
    <property type="molecule type" value="Genomic_DNA"/>
</dbReference>
<dbReference type="Proteomes" id="UP000000600">
    <property type="component" value="Unassembled WGS sequence"/>
</dbReference>
<dbReference type="OMA" id="CGGRIAK"/>
<evidence type="ECO:0000313" key="2">
    <source>
        <dbReference type="Proteomes" id="UP000000600"/>
    </source>
</evidence>
<dbReference type="HOGENOM" id="CLU_964609_0_0_1"/>
<protein>
    <submittedName>
        <fullName evidence="1">Uncharacterized protein</fullName>
    </submittedName>
</protein>